<reference evidence="1 2" key="1">
    <citation type="journal article" date="2019" name="Sci. Rep.">
        <title>Orb-weaving spider Araneus ventricosus genome elucidates the spidroin gene catalogue.</title>
        <authorList>
            <person name="Kono N."/>
            <person name="Nakamura H."/>
            <person name="Ohtoshi R."/>
            <person name="Moran D.A.P."/>
            <person name="Shinohara A."/>
            <person name="Yoshida Y."/>
            <person name="Fujiwara M."/>
            <person name="Mori M."/>
            <person name="Tomita M."/>
            <person name="Arakawa K."/>
        </authorList>
    </citation>
    <scope>NUCLEOTIDE SEQUENCE [LARGE SCALE GENOMIC DNA]</scope>
</reference>
<gene>
    <name evidence="1" type="ORF">AVEN_221865_1</name>
</gene>
<name>A0A4Y2TBQ0_ARAVE</name>
<proteinExistence type="predicted"/>
<evidence type="ECO:0000313" key="2">
    <source>
        <dbReference type="Proteomes" id="UP000499080"/>
    </source>
</evidence>
<accession>A0A4Y2TBQ0</accession>
<protein>
    <submittedName>
        <fullName evidence="1">Uncharacterized protein</fullName>
    </submittedName>
</protein>
<comment type="caution">
    <text evidence="1">The sequence shown here is derived from an EMBL/GenBank/DDBJ whole genome shotgun (WGS) entry which is preliminary data.</text>
</comment>
<keyword evidence="2" id="KW-1185">Reference proteome</keyword>
<organism evidence="1 2">
    <name type="scientific">Araneus ventricosus</name>
    <name type="common">Orbweaver spider</name>
    <name type="synonym">Epeira ventricosa</name>
    <dbReference type="NCBI Taxonomy" id="182803"/>
    <lineage>
        <taxon>Eukaryota</taxon>
        <taxon>Metazoa</taxon>
        <taxon>Ecdysozoa</taxon>
        <taxon>Arthropoda</taxon>
        <taxon>Chelicerata</taxon>
        <taxon>Arachnida</taxon>
        <taxon>Araneae</taxon>
        <taxon>Araneomorphae</taxon>
        <taxon>Entelegynae</taxon>
        <taxon>Araneoidea</taxon>
        <taxon>Araneidae</taxon>
        <taxon>Araneus</taxon>
    </lineage>
</organism>
<dbReference type="AlphaFoldDB" id="A0A4Y2TBQ0"/>
<sequence>MCAKFHQNRPGDKRFYIFGFKIRFSEECRGLSIIWLLQQSGVCRRAGEERETGKERKRPYADVSDLGMFSLIVLTSRFEVTGGVFWDGPRSFEPRSNDDT</sequence>
<evidence type="ECO:0000313" key="1">
    <source>
        <dbReference type="EMBL" id="GBN98084.1"/>
    </source>
</evidence>
<dbReference type="Proteomes" id="UP000499080">
    <property type="component" value="Unassembled WGS sequence"/>
</dbReference>
<dbReference type="EMBL" id="BGPR01027523">
    <property type="protein sequence ID" value="GBN98084.1"/>
    <property type="molecule type" value="Genomic_DNA"/>
</dbReference>